<dbReference type="InterPro" id="IPR027558">
    <property type="entry name" value="Pre_pil_HX9DG_C"/>
</dbReference>
<proteinExistence type="predicted"/>
<evidence type="ECO:0000313" key="4">
    <source>
        <dbReference type="EMBL" id="MDG3007520.1"/>
    </source>
</evidence>
<dbReference type="NCBIfam" id="TIGR02532">
    <property type="entry name" value="IV_pilin_GFxxxE"/>
    <property type="match status" value="1"/>
</dbReference>
<dbReference type="InterPro" id="IPR011453">
    <property type="entry name" value="DUF1559"/>
</dbReference>
<evidence type="ECO:0000256" key="2">
    <source>
        <dbReference type="SAM" id="Phobius"/>
    </source>
</evidence>
<feature type="region of interest" description="Disordered" evidence="1">
    <location>
        <begin position="70"/>
        <end position="89"/>
    </location>
</feature>
<keyword evidence="5" id="KW-1185">Reference proteome</keyword>
<keyword evidence="2" id="KW-0812">Transmembrane</keyword>
<dbReference type="Pfam" id="PF07963">
    <property type="entry name" value="N_methyl"/>
    <property type="match status" value="1"/>
</dbReference>
<dbReference type="Pfam" id="PF07596">
    <property type="entry name" value="SBP_bac_10"/>
    <property type="match status" value="1"/>
</dbReference>
<dbReference type="PANTHER" id="PTHR30093:SF2">
    <property type="entry name" value="TYPE II SECRETION SYSTEM PROTEIN H"/>
    <property type="match status" value="1"/>
</dbReference>
<feature type="transmembrane region" description="Helical" evidence="2">
    <location>
        <begin position="12"/>
        <end position="35"/>
    </location>
</feature>
<sequence length="356" mass="37829">MPASASQSRSGFTLIELLVVIAIIAVLIALLLPAVQSAREAARRIQCTNNLKQIGLAVYNFESSNGKLPDGWGPAPNGGVPGQEGNQGNSRPNVQALILGYMEQANLYGAFNFQLDVNAQAGNGTARLQQVSAYLCPSDPSLERIGGTGNNNYFASLGATASQRLGADTTVGEETDSTRAGLFNIRLNATAPRGNPDWQKIMAGVRLADITDGTSNTAMFAEIKRSRLPNGSGTGQAADHPDRVFYFGTGFDNGAVKLPECNGPGSSLAYRGMQYYRQLPITTTYTHTVPPNYRGWDCGSSNFFAAHIAARSYHSGGVNVLFGDGSVHFIKDAINPTVWRALGTRAAGEVVSSDQY</sequence>
<evidence type="ECO:0000313" key="5">
    <source>
        <dbReference type="Proteomes" id="UP001216907"/>
    </source>
</evidence>
<keyword evidence="2" id="KW-1133">Transmembrane helix</keyword>
<evidence type="ECO:0000256" key="1">
    <source>
        <dbReference type="SAM" id="MobiDB-lite"/>
    </source>
</evidence>
<keyword evidence="2" id="KW-0472">Membrane</keyword>
<protein>
    <submittedName>
        <fullName evidence="4">DUF1559 domain-containing protein</fullName>
    </submittedName>
</protein>
<name>A0ABT6FIZ2_9BACT</name>
<dbReference type="Gene3D" id="3.30.700.10">
    <property type="entry name" value="Glycoprotein, Type 4 Pilin"/>
    <property type="match status" value="1"/>
</dbReference>
<dbReference type="SUPFAM" id="SSF54523">
    <property type="entry name" value="Pili subunits"/>
    <property type="match status" value="1"/>
</dbReference>
<feature type="domain" description="DUF1559" evidence="3">
    <location>
        <begin position="36"/>
        <end position="336"/>
    </location>
</feature>
<dbReference type="InterPro" id="IPR012902">
    <property type="entry name" value="N_methyl_site"/>
</dbReference>
<reference evidence="4 5" key="1">
    <citation type="submission" date="2023-03" db="EMBL/GenBank/DDBJ databases">
        <title>Paludisphaera mucosa sp. nov. a novel planctomycete from northern fen.</title>
        <authorList>
            <person name="Ivanova A."/>
        </authorList>
    </citation>
    <scope>NUCLEOTIDE SEQUENCE [LARGE SCALE GENOMIC DNA]</scope>
    <source>
        <strain evidence="4 5">Pla2</strain>
    </source>
</reference>
<comment type="caution">
    <text evidence="4">The sequence shown here is derived from an EMBL/GenBank/DDBJ whole genome shotgun (WGS) entry which is preliminary data.</text>
</comment>
<accession>A0ABT6FIZ2</accession>
<organism evidence="4 5">
    <name type="scientific">Paludisphaera mucosa</name>
    <dbReference type="NCBI Taxonomy" id="3030827"/>
    <lineage>
        <taxon>Bacteria</taxon>
        <taxon>Pseudomonadati</taxon>
        <taxon>Planctomycetota</taxon>
        <taxon>Planctomycetia</taxon>
        <taxon>Isosphaerales</taxon>
        <taxon>Isosphaeraceae</taxon>
        <taxon>Paludisphaera</taxon>
    </lineage>
</organism>
<dbReference type="InterPro" id="IPR045584">
    <property type="entry name" value="Pilin-like"/>
</dbReference>
<dbReference type="NCBIfam" id="TIGR04294">
    <property type="entry name" value="pre_pil_HX9DG"/>
    <property type="match status" value="1"/>
</dbReference>
<dbReference type="Proteomes" id="UP001216907">
    <property type="component" value="Unassembled WGS sequence"/>
</dbReference>
<dbReference type="EMBL" id="JARRAG010000002">
    <property type="protein sequence ID" value="MDG3007520.1"/>
    <property type="molecule type" value="Genomic_DNA"/>
</dbReference>
<dbReference type="RefSeq" id="WP_277863798.1">
    <property type="nucleotide sequence ID" value="NZ_JARRAG010000002.1"/>
</dbReference>
<gene>
    <name evidence="4" type="ORF">PZE19_27475</name>
</gene>
<dbReference type="PROSITE" id="PS00409">
    <property type="entry name" value="PROKAR_NTER_METHYL"/>
    <property type="match status" value="1"/>
</dbReference>
<dbReference type="PANTHER" id="PTHR30093">
    <property type="entry name" value="GENERAL SECRETION PATHWAY PROTEIN G"/>
    <property type="match status" value="1"/>
</dbReference>
<evidence type="ECO:0000259" key="3">
    <source>
        <dbReference type="Pfam" id="PF07596"/>
    </source>
</evidence>